<evidence type="ECO:0000313" key="2">
    <source>
        <dbReference type="EMBL" id="KLP90878.1"/>
    </source>
</evidence>
<comment type="caution">
    <text evidence="2">The sequence shown here is derived from an EMBL/GenBank/DDBJ whole genome shotgun (WGS) entry which is preliminary data.</text>
</comment>
<dbReference type="KEGG" id="ecls:LI67_006560"/>
<gene>
    <name evidence="2" type="ORF">ABF77_20505</name>
</gene>
<dbReference type="Pfam" id="PF22599">
    <property type="entry name" value="SecDF_P1_head"/>
    <property type="match status" value="1"/>
</dbReference>
<protein>
    <recommendedName>
        <fullName evidence="1">SecDF P1 head subdomain domain-containing protein</fullName>
    </recommendedName>
</protein>
<sequence>MQIKFGVLLLVVLVPLTSTAAKGSFIFSVGNEKTLFDSGCVKTIDYVEKDEIGAENLVFRFSDECGKRLSDMTRQNIGKHMTIAYDDNKITSAMIASRLSTSFRISTKDIPRIMLMQILNDYDGVRD</sequence>
<evidence type="ECO:0000313" key="3">
    <source>
        <dbReference type="Proteomes" id="UP000036013"/>
    </source>
</evidence>
<dbReference type="AlphaFoldDB" id="A0A837L8L8"/>
<reference evidence="2 3" key="1">
    <citation type="submission" date="2015-06" db="EMBL/GenBank/DDBJ databases">
        <authorList>
            <person name="Adams M."/>
            <person name="Sutton G."/>
            <person name="Nelson K."/>
            <person name="Bonomo R."/>
            <person name="McCorrison J."/>
            <person name="Sanka R."/>
            <person name="Brinkac L."/>
            <person name="Nierman W."/>
        </authorList>
    </citation>
    <scope>NUCLEOTIDE SEQUENCE [LARGE SCALE GENOMIC DNA]</scope>
    <source>
        <strain evidence="2 3">GN02692</strain>
    </source>
</reference>
<dbReference type="RefSeq" id="WP_023326846.1">
    <property type="nucleotide sequence ID" value="NZ_BRRM01000002.1"/>
</dbReference>
<dbReference type="OrthoDB" id="6637646at2"/>
<dbReference type="Gene3D" id="3.30.1360.200">
    <property type="match status" value="1"/>
</dbReference>
<name>A0A837L8L8_9ENTR</name>
<feature type="domain" description="SecDF P1 head subdomain" evidence="1">
    <location>
        <begin position="52"/>
        <end position="108"/>
    </location>
</feature>
<proteinExistence type="predicted"/>
<dbReference type="Proteomes" id="UP000036013">
    <property type="component" value="Unassembled WGS sequence"/>
</dbReference>
<organism evidence="2 3">
    <name type="scientific">Enterobacter roggenkampii</name>
    <dbReference type="NCBI Taxonomy" id="1812935"/>
    <lineage>
        <taxon>Bacteria</taxon>
        <taxon>Pseudomonadati</taxon>
        <taxon>Pseudomonadota</taxon>
        <taxon>Gammaproteobacteria</taxon>
        <taxon>Enterobacterales</taxon>
        <taxon>Enterobacteriaceae</taxon>
        <taxon>Enterobacter</taxon>
        <taxon>Enterobacter cloacae complex</taxon>
    </lineage>
</organism>
<accession>A0A837L8L8</accession>
<evidence type="ECO:0000259" key="1">
    <source>
        <dbReference type="Pfam" id="PF22599"/>
    </source>
</evidence>
<dbReference type="GeneID" id="45794749"/>
<dbReference type="EMBL" id="LEDI01000110">
    <property type="protein sequence ID" value="KLP90878.1"/>
    <property type="molecule type" value="Genomic_DNA"/>
</dbReference>
<dbReference type="KEGG" id="ern:BFV67_05290"/>
<dbReference type="InterPro" id="IPR054384">
    <property type="entry name" value="SecDF_P1_head"/>
</dbReference>